<dbReference type="AlphaFoldDB" id="A0A645C0U5"/>
<name>A0A645C0U5_9ZZZZ</name>
<organism evidence="1">
    <name type="scientific">bioreactor metagenome</name>
    <dbReference type="NCBI Taxonomy" id="1076179"/>
    <lineage>
        <taxon>unclassified sequences</taxon>
        <taxon>metagenomes</taxon>
        <taxon>ecological metagenomes</taxon>
    </lineage>
</organism>
<protein>
    <submittedName>
        <fullName evidence="1">Uncharacterized protein</fullName>
    </submittedName>
</protein>
<evidence type="ECO:0000313" key="1">
    <source>
        <dbReference type="EMBL" id="MPM71165.1"/>
    </source>
</evidence>
<gene>
    <name evidence="1" type="ORF">SDC9_118128</name>
</gene>
<comment type="caution">
    <text evidence="1">The sequence shown here is derived from an EMBL/GenBank/DDBJ whole genome shotgun (WGS) entry which is preliminary data.</text>
</comment>
<reference evidence="1" key="1">
    <citation type="submission" date="2019-08" db="EMBL/GenBank/DDBJ databases">
        <authorList>
            <person name="Kucharzyk K."/>
            <person name="Murdoch R.W."/>
            <person name="Higgins S."/>
            <person name="Loffler F."/>
        </authorList>
    </citation>
    <scope>NUCLEOTIDE SEQUENCE</scope>
</reference>
<proteinExistence type="predicted"/>
<sequence>MQSPNQKCIDECVKCSINNTINRGLRTNLFVVFLLE</sequence>
<dbReference type="EMBL" id="VSSQ01023940">
    <property type="protein sequence ID" value="MPM71165.1"/>
    <property type="molecule type" value="Genomic_DNA"/>
</dbReference>
<accession>A0A645C0U5</accession>